<organism evidence="1 2">
    <name type="scientific">Solanum commersonii</name>
    <name type="common">Commerson's wild potato</name>
    <name type="synonym">Commerson's nightshade</name>
    <dbReference type="NCBI Taxonomy" id="4109"/>
    <lineage>
        <taxon>Eukaryota</taxon>
        <taxon>Viridiplantae</taxon>
        <taxon>Streptophyta</taxon>
        <taxon>Embryophyta</taxon>
        <taxon>Tracheophyta</taxon>
        <taxon>Spermatophyta</taxon>
        <taxon>Magnoliopsida</taxon>
        <taxon>eudicotyledons</taxon>
        <taxon>Gunneridae</taxon>
        <taxon>Pentapetalae</taxon>
        <taxon>asterids</taxon>
        <taxon>lamiids</taxon>
        <taxon>Solanales</taxon>
        <taxon>Solanaceae</taxon>
        <taxon>Solanoideae</taxon>
        <taxon>Solaneae</taxon>
        <taxon>Solanum</taxon>
    </lineage>
</organism>
<protein>
    <submittedName>
        <fullName evidence="1">Uncharacterized protein</fullName>
    </submittedName>
</protein>
<dbReference type="Proteomes" id="UP000824120">
    <property type="component" value="Chromosome 12"/>
</dbReference>
<accession>A0A9J5W3G7</accession>
<sequence length="86" mass="9710">MKVITCFTFQFSEDDMNAESQFLVNNPSQPSEKIRSLVTKKIHVQPACTSVSNHCIACPWETKDGDLPCQHDATLMSHQREAWAAE</sequence>
<reference evidence="1 2" key="1">
    <citation type="submission" date="2020-09" db="EMBL/GenBank/DDBJ databases">
        <title>De no assembly of potato wild relative species, Solanum commersonii.</title>
        <authorList>
            <person name="Cho K."/>
        </authorList>
    </citation>
    <scope>NUCLEOTIDE SEQUENCE [LARGE SCALE GENOMIC DNA]</scope>
    <source>
        <strain evidence="1">LZ3.2</strain>
        <tissue evidence="1">Leaf</tissue>
    </source>
</reference>
<comment type="caution">
    <text evidence="1">The sequence shown here is derived from an EMBL/GenBank/DDBJ whole genome shotgun (WGS) entry which is preliminary data.</text>
</comment>
<name>A0A9J5W3G7_SOLCO</name>
<keyword evidence="2" id="KW-1185">Reference proteome</keyword>
<gene>
    <name evidence="1" type="ORF">H5410_059719</name>
</gene>
<dbReference type="EMBL" id="JACXVP010000012">
    <property type="protein sequence ID" value="KAG5569953.1"/>
    <property type="molecule type" value="Genomic_DNA"/>
</dbReference>
<dbReference type="AlphaFoldDB" id="A0A9J5W3G7"/>
<evidence type="ECO:0000313" key="1">
    <source>
        <dbReference type="EMBL" id="KAG5569953.1"/>
    </source>
</evidence>
<evidence type="ECO:0000313" key="2">
    <source>
        <dbReference type="Proteomes" id="UP000824120"/>
    </source>
</evidence>
<proteinExistence type="predicted"/>